<evidence type="ECO:0000256" key="1">
    <source>
        <dbReference type="SAM" id="MobiDB-lite"/>
    </source>
</evidence>
<name>A0A7F8Q8B6_LEPWE</name>
<evidence type="ECO:0000313" key="2">
    <source>
        <dbReference type="Proteomes" id="UP000245341"/>
    </source>
</evidence>
<feature type="region of interest" description="Disordered" evidence="1">
    <location>
        <begin position="167"/>
        <end position="190"/>
    </location>
</feature>
<sequence>MRETGEPRGPRAGAEVEVGRGPGRAIPPSPGPGGISPPHQPGQKAPPPPFVHSRPLSAQARPSLPPPASSPEPGRVSAADLGAQRRLHPRTLEGAEGLRFFTRENLPGAHFPAHRREGRGDGACKRPVRLPAARSRLEDCGQGTALVSRPPCVCTPPFLIVKPTHVHMKSSPEDQEGKSHTEYSSTFHLS</sequence>
<reference evidence="3" key="1">
    <citation type="submission" date="2025-08" db="UniProtKB">
        <authorList>
            <consortium name="RefSeq"/>
        </authorList>
    </citation>
    <scope>IDENTIFICATION</scope>
    <source>
        <tissue evidence="3">Liver</tissue>
    </source>
</reference>
<organism evidence="2 3">
    <name type="scientific">Leptonychotes weddellii</name>
    <name type="common">Weddell seal</name>
    <name type="synonym">Otaria weddellii</name>
    <dbReference type="NCBI Taxonomy" id="9713"/>
    <lineage>
        <taxon>Eukaryota</taxon>
        <taxon>Metazoa</taxon>
        <taxon>Chordata</taxon>
        <taxon>Craniata</taxon>
        <taxon>Vertebrata</taxon>
        <taxon>Euteleostomi</taxon>
        <taxon>Mammalia</taxon>
        <taxon>Eutheria</taxon>
        <taxon>Laurasiatheria</taxon>
        <taxon>Carnivora</taxon>
        <taxon>Caniformia</taxon>
        <taxon>Pinnipedia</taxon>
        <taxon>Phocidae</taxon>
        <taxon>Monachinae</taxon>
        <taxon>Lobodontini</taxon>
        <taxon>Leptonychotes</taxon>
    </lineage>
</organism>
<accession>A0A7F8Q8B6</accession>
<feature type="compositionally biased region" description="Pro residues" evidence="1">
    <location>
        <begin position="38"/>
        <end position="50"/>
    </location>
</feature>
<feature type="region of interest" description="Disordered" evidence="1">
    <location>
        <begin position="1"/>
        <end position="98"/>
    </location>
</feature>
<dbReference type="Proteomes" id="UP000245341">
    <property type="component" value="Unplaced"/>
</dbReference>
<keyword evidence="2" id="KW-1185">Reference proteome</keyword>
<gene>
    <name evidence="3" type="primary">LOC102734344</name>
</gene>
<proteinExistence type="predicted"/>
<feature type="compositionally biased region" description="Basic and acidic residues" evidence="1">
    <location>
        <begin position="170"/>
        <end position="181"/>
    </location>
</feature>
<protein>
    <submittedName>
        <fullName evidence="3">NAD(+)--arginine ADP-ribosyltransferase Mav isoform X1</fullName>
    </submittedName>
</protein>
<dbReference type="GeneID" id="102734344"/>
<dbReference type="KEGG" id="lww:102734344"/>
<dbReference type="RefSeq" id="XP_030876588.1">
    <property type="nucleotide sequence ID" value="XM_031020728.1"/>
</dbReference>
<evidence type="ECO:0000313" key="3">
    <source>
        <dbReference type="RefSeq" id="XP_030876588.1"/>
    </source>
</evidence>
<dbReference type="OrthoDB" id="10666199at2759"/>
<dbReference type="AlphaFoldDB" id="A0A7F8Q8B6"/>